<name>A0A1G5ZZW6_9BACT</name>
<dbReference type="STRING" id="617002.SAMN05660653_00011"/>
<dbReference type="AlphaFoldDB" id="A0A1G5ZZW6"/>
<organism evidence="1 2">
    <name type="scientific">Desulfonatronum thiosulfatophilum</name>
    <dbReference type="NCBI Taxonomy" id="617002"/>
    <lineage>
        <taxon>Bacteria</taxon>
        <taxon>Pseudomonadati</taxon>
        <taxon>Thermodesulfobacteriota</taxon>
        <taxon>Desulfovibrionia</taxon>
        <taxon>Desulfovibrionales</taxon>
        <taxon>Desulfonatronaceae</taxon>
        <taxon>Desulfonatronum</taxon>
    </lineage>
</organism>
<reference evidence="1 2" key="1">
    <citation type="submission" date="2016-10" db="EMBL/GenBank/DDBJ databases">
        <authorList>
            <person name="de Groot N.N."/>
        </authorList>
    </citation>
    <scope>NUCLEOTIDE SEQUENCE [LARGE SCALE GENOMIC DNA]</scope>
    <source>
        <strain evidence="1 2">ASO4-2</strain>
    </source>
</reference>
<dbReference type="Proteomes" id="UP000198771">
    <property type="component" value="Unassembled WGS sequence"/>
</dbReference>
<sequence>MELNIISPEKELPVPRAHALTMVIKSFKGRRNVEVHLYRAGWQAKEMEAQDWGALLGDPISQDTEIPLENSKKVLMEAFTAEERDQLVAYLKHRYGEKLESISGCYLDFPIPKGLAALSDVPEGKSVGRLRLETVPQFTLPFPVHGLYDLSQHEPLMEANGRET</sequence>
<evidence type="ECO:0000313" key="1">
    <source>
        <dbReference type="EMBL" id="SDB01744.1"/>
    </source>
</evidence>
<protein>
    <submittedName>
        <fullName evidence="1">Uncharacterized protein</fullName>
    </submittedName>
</protein>
<dbReference type="OrthoDB" id="5470971at2"/>
<dbReference type="EMBL" id="FMXO01000001">
    <property type="protein sequence ID" value="SDB01744.1"/>
    <property type="molecule type" value="Genomic_DNA"/>
</dbReference>
<gene>
    <name evidence="1" type="ORF">SAMN05660653_00011</name>
</gene>
<keyword evidence="2" id="KW-1185">Reference proteome</keyword>
<evidence type="ECO:0000313" key="2">
    <source>
        <dbReference type="Proteomes" id="UP000198771"/>
    </source>
</evidence>
<dbReference type="RefSeq" id="WP_092115971.1">
    <property type="nucleotide sequence ID" value="NZ_FMXO01000001.1"/>
</dbReference>
<proteinExistence type="predicted"/>
<accession>A0A1G5ZZW6</accession>